<name>A0A542ZS91_9ACTN</name>
<feature type="region of interest" description="Disordered" evidence="8">
    <location>
        <begin position="1"/>
        <end position="26"/>
    </location>
</feature>
<dbReference type="InterPro" id="IPR029063">
    <property type="entry name" value="SAM-dependent_MTases_sf"/>
</dbReference>
<gene>
    <name evidence="7" type="primary">trmB</name>
    <name evidence="9" type="ORF">FB460_1025</name>
</gene>
<feature type="binding site" evidence="7">
    <location>
        <position position="160"/>
    </location>
    <ligand>
        <name>S-adenosyl-L-methionine</name>
        <dbReference type="ChEBI" id="CHEBI:59789"/>
    </ligand>
</feature>
<keyword evidence="4 7" id="KW-0808">Transferase</keyword>
<dbReference type="GO" id="GO:0043527">
    <property type="term" value="C:tRNA methyltransferase complex"/>
    <property type="evidence" value="ECO:0007669"/>
    <property type="project" value="TreeGrafter"/>
</dbReference>
<evidence type="ECO:0000256" key="5">
    <source>
        <dbReference type="ARBA" id="ARBA00022691"/>
    </source>
</evidence>
<dbReference type="Gene3D" id="3.40.50.150">
    <property type="entry name" value="Vaccinia Virus protein VP39"/>
    <property type="match status" value="1"/>
</dbReference>
<proteinExistence type="inferred from homology"/>
<dbReference type="InterPro" id="IPR055361">
    <property type="entry name" value="tRNA_methyltr_TrmB_bact"/>
</dbReference>
<dbReference type="GO" id="GO:0008176">
    <property type="term" value="F:tRNA (guanine(46)-N7)-methyltransferase activity"/>
    <property type="evidence" value="ECO:0007669"/>
    <property type="project" value="UniProtKB-UniRule"/>
</dbReference>
<evidence type="ECO:0000256" key="7">
    <source>
        <dbReference type="HAMAP-Rule" id="MF_01057"/>
    </source>
</evidence>
<reference evidence="9 10" key="1">
    <citation type="submission" date="2019-06" db="EMBL/GenBank/DDBJ databases">
        <title>Sequencing the genomes of 1000 actinobacteria strains.</title>
        <authorList>
            <person name="Klenk H.-P."/>
        </authorList>
    </citation>
    <scope>NUCLEOTIDE SEQUENCE [LARGE SCALE GENOMIC DNA]</scope>
    <source>
        <strain evidence="9 10">DSM 8251</strain>
    </source>
</reference>
<dbReference type="OrthoDB" id="9802090at2"/>
<dbReference type="EC" id="2.1.1.33" evidence="7"/>
<dbReference type="SUPFAM" id="SSF53335">
    <property type="entry name" value="S-adenosyl-L-methionine-dependent methyltransferases"/>
    <property type="match status" value="1"/>
</dbReference>
<comment type="function">
    <text evidence="2 7">Catalyzes the formation of N(7)-methylguanine at position 46 (m7G46) in tRNA.</text>
</comment>
<comment type="caution">
    <text evidence="7">Lacks conserved residue(s) required for the propagation of feature annotation.</text>
</comment>
<accession>A0A542ZS91</accession>
<evidence type="ECO:0000256" key="4">
    <source>
        <dbReference type="ARBA" id="ARBA00022679"/>
    </source>
</evidence>
<evidence type="ECO:0000256" key="6">
    <source>
        <dbReference type="ARBA" id="ARBA00022694"/>
    </source>
</evidence>
<dbReference type="PANTHER" id="PTHR23417:SF14">
    <property type="entry name" value="PENTACOTRIPEPTIDE-REPEAT REGION OF PRORP DOMAIN-CONTAINING PROTEIN"/>
    <property type="match status" value="1"/>
</dbReference>
<keyword evidence="5 7" id="KW-0949">S-adenosyl-L-methionine</keyword>
<feature type="binding site" evidence="7">
    <location>
        <position position="85"/>
    </location>
    <ligand>
        <name>S-adenosyl-L-methionine</name>
        <dbReference type="ChEBI" id="CHEBI:59789"/>
    </ligand>
</feature>
<keyword evidence="10" id="KW-1185">Reference proteome</keyword>
<dbReference type="Pfam" id="PF02390">
    <property type="entry name" value="Methyltransf_4"/>
    <property type="match status" value="1"/>
</dbReference>
<dbReference type="NCBIfam" id="TIGR00091">
    <property type="entry name" value="tRNA (guanosine(46)-N7)-methyltransferase TrmB"/>
    <property type="match status" value="1"/>
</dbReference>
<feature type="binding site" evidence="7">
    <location>
        <position position="196"/>
    </location>
    <ligand>
        <name>substrate</name>
    </ligand>
</feature>
<comment type="pathway">
    <text evidence="7">tRNA modification; N(7)-methylguanine-tRNA biosynthesis.</text>
</comment>
<feature type="binding site" evidence="7">
    <location>
        <position position="110"/>
    </location>
    <ligand>
        <name>S-adenosyl-L-methionine</name>
        <dbReference type="ChEBI" id="CHEBI:59789"/>
    </ligand>
</feature>
<dbReference type="PROSITE" id="PS51625">
    <property type="entry name" value="SAM_MT_TRMB"/>
    <property type="match status" value="1"/>
</dbReference>
<dbReference type="Proteomes" id="UP000316196">
    <property type="component" value="Unassembled WGS sequence"/>
</dbReference>
<evidence type="ECO:0000256" key="2">
    <source>
        <dbReference type="ARBA" id="ARBA00003015"/>
    </source>
</evidence>
<dbReference type="RefSeq" id="WP_142092966.1">
    <property type="nucleotide sequence ID" value="NZ_BAAAMD010000001.1"/>
</dbReference>
<keyword evidence="3 7" id="KW-0489">Methyltransferase</keyword>
<comment type="caution">
    <text evidence="9">The sequence shown here is derived from an EMBL/GenBank/DDBJ whole genome shotgun (WGS) entry which is preliminary data.</text>
</comment>
<protein>
    <recommendedName>
        <fullName evidence="7">tRNA (guanine-N(7)-)-methyltransferase</fullName>
        <ecNumber evidence="7">2.1.1.33</ecNumber>
    </recommendedName>
    <alternativeName>
        <fullName evidence="7">tRNA (guanine(46)-N(7))-methyltransferase</fullName>
    </alternativeName>
    <alternativeName>
        <fullName evidence="7">tRNA(m7G46)-methyltransferase</fullName>
    </alternativeName>
</protein>
<dbReference type="InterPro" id="IPR003358">
    <property type="entry name" value="tRNA_(Gua-N-7)_MeTrfase_Trmb"/>
</dbReference>
<evidence type="ECO:0000313" key="9">
    <source>
        <dbReference type="EMBL" id="TQL63224.1"/>
    </source>
</evidence>
<feature type="binding site" evidence="7">
    <location>
        <begin position="231"/>
        <end position="234"/>
    </location>
    <ligand>
        <name>substrate</name>
    </ligand>
</feature>
<dbReference type="UniPathway" id="UPA00989"/>
<feature type="binding site" evidence="7">
    <location>
        <position position="164"/>
    </location>
    <ligand>
        <name>substrate</name>
    </ligand>
</feature>
<comment type="similarity">
    <text evidence="7">Belongs to the class I-like SAM-binding methyltransferase superfamily. TrmB family.</text>
</comment>
<evidence type="ECO:0000256" key="8">
    <source>
        <dbReference type="SAM" id="MobiDB-lite"/>
    </source>
</evidence>
<feature type="binding site" evidence="7">
    <location>
        <position position="137"/>
    </location>
    <ligand>
        <name>S-adenosyl-L-methionine</name>
        <dbReference type="ChEBI" id="CHEBI:59789"/>
    </ligand>
</feature>
<evidence type="ECO:0000256" key="3">
    <source>
        <dbReference type="ARBA" id="ARBA00022603"/>
    </source>
</evidence>
<keyword evidence="6 7" id="KW-0819">tRNA processing</keyword>
<dbReference type="AlphaFoldDB" id="A0A542ZS91"/>
<dbReference type="PANTHER" id="PTHR23417">
    <property type="entry name" value="3-DEOXY-D-MANNO-OCTULOSONIC-ACID TRANSFERASE/TRNA GUANINE-N 7 - -METHYLTRANSFERASE"/>
    <property type="match status" value="1"/>
</dbReference>
<evidence type="ECO:0000256" key="1">
    <source>
        <dbReference type="ARBA" id="ARBA00000142"/>
    </source>
</evidence>
<dbReference type="EMBL" id="VFOR01000001">
    <property type="protein sequence ID" value="TQL63224.1"/>
    <property type="molecule type" value="Genomic_DNA"/>
</dbReference>
<dbReference type="HAMAP" id="MF_01057">
    <property type="entry name" value="tRNA_methyltr_TrmB"/>
    <property type="match status" value="1"/>
</dbReference>
<comment type="catalytic activity">
    <reaction evidence="1 7">
        <text>guanosine(46) in tRNA + S-adenosyl-L-methionine = N(7)-methylguanosine(46) in tRNA + S-adenosyl-L-homocysteine</text>
        <dbReference type="Rhea" id="RHEA:42708"/>
        <dbReference type="Rhea" id="RHEA-COMP:10188"/>
        <dbReference type="Rhea" id="RHEA-COMP:10189"/>
        <dbReference type="ChEBI" id="CHEBI:57856"/>
        <dbReference type="ChEBI" id="CHEBI:59789"/>
        <dbReference type="ChEBI" id="CHEBI:74269"/>
        <dbReference type="ChEBI" id="CHEBI:74480"/>
        <dbReference type="EC" id="2.1.1.33"/>
    </reaction>
</comment>
<organism evidence="9 10">
    <name type="scientific">Propioniferax innocua</name>
    <dbReference type="NCBI Taxonomy" id="1753"/>
    <lineage>
        <taxon>Bacteria</taxon>
        <taxon>Bacillati</taxon>
        <taxon>Actinomycetota</taxon>
        <taxon>Actinomycetes</taxon>
        <taxon>Propionibacteriales</taxon>
        <taxon>Propionibacteriaceae</taxon>
        <taxon>Propioniferax</taxon>
    </lineage>
</organism>
<sequence length="253" mass="28387">MSSHDADPPNPGAPAVPDADPRPRRRVVSYVRRGDRMNPSQQRAWDERDAWMVEVARGEQSTSVAEGARVDWPEQFGRVAPMVVEIGSGTGDALVAGARAHPDWNFVAFEVFRPAMASTMIKLRAEGLTNARLVEADGVAALRELIEPGLLTELWTYFPDPWHKTRHAKRRLVQPEFGALVASRLGADGVWRIATDWAEYAEHCREVLDDHPDLVNVHDGPAPRTPERPLTKYEQRGIRAGREVTDLTYRKRT</sequence>
<evidence type="ECO:0000313" key="10">
    <source>
        <dbReference type="Proteomes" id="UP000316196"/>
    </source>
</evidence>